<dbReference type="InterPro" id="IPR043128">
    <property type="entry name" value="Rev_trsase/Diguanyl_cyclase"/>
</dbReference>
<reference evidence="7 8" key="1">
    <citation type="submission" date="2016-10" db="EMBL/GenBank/DDBJ databases">
        <title>Marinobacter salinus sp. nov., a moderately halophilic bacterium isolated from a tidal flat environment.</title>
        <authorList>
            <person name="Park S.-J."/>
        </authorList>
    </citation>
    <scope>NUCLEOTIDE SEQUENCE [LARGE SCALE GENOMIC DNA]</scope>
    <source>
        <strain evidence="7 8">Hb8</strain>
    </source>
</reference>
<evidence type="ECO:0000259" key="6">
    <source>
        <dbReference type="PROSITE" id="PS50887"/>
    </source>
</evidence>
<dbReference type="Gene3D" id="3.20.20.450">
    <property type="entry name" value="EAL domain"/>
    <property type="match status" value="1"/>
</dbReference>
<gene>
    <name evidence="7" type="ORF">BKP64_03220</name>
</gene>
<dbReference type="Pfam" id="PF00990">
    <property type="entry name" value="GGDEF"/>
    <property type="match status" value="1"/>
</dbReference>
<feature type="compositionally biased region" description="Polar residues" evidence="2">
    <location>
        <begin position="1"/>
        <end position="10"/>
    </location>
</feature>
<dbReference type="SMART" id="SM00065">
    <property type="entry name" value="GAF"/>
    <property type="match status" value="2"/>
</dbReference>
<dbReference type="InterPro" id="IPR035919">
    <property type="entry name" value="EAL_sf"/>
</dbReference>
<dbReference type="InterPro" id="IPR003018">
    <property type="entry name" value="GAF"/>
</dbReference>
<dbReference type="Pfam" id="PF00563">
    <property type="entry name" value="EAL"/>
    <property type="match status" value="1"/>
</dbReference>
<dbReference type="SUPFAM" id="SSF55785">
    <property type="entry name" value="PYP-like sensor domain (PAS domain)"/>
    <property type="match status" value="2"/>
</dbReference>
<feature type="domain" description="EAL" evidence="5">
    <location>
        <begin position="808"/>
        <end position="1063"/>
    </location>
</feature>
<dbReference type="Pfam" id="PF08447">
    <property type="entry name" value="PAS_3"/>
    <property type="match status" value="1"/>
</dbReference>
<dbReference type="InterPro" id="IPR000014">
    <property type="entry name" value="PAS"/>
</dbReference>
<dbReference type="Gene3D" id="3.30.450.20">
    <property type="entry name" value="PAS domain"/>
    <property type="match status" value="2"/>
</dbReference>
<feature type="domain" description="PAC" evidence="4">
    <location>
        <begin position="294"/>
        <end position="346"/>
    </location>
</feature>
<feature type="domain" description="PAS" evidence="3">
    <location>
        <begin position="220"/>
        <end position="290"/>
    </location>
</feature>
<dbReference type="InterPro" id="IPR000700">
    <property type="entry name" value="PAS-assoc_C"/>
</dbReference>
<proteinExistence type="predicted"/>
<dbReference type="InterPro" id="IPR029787">
    <property type="entry name" value="Nucleotide_cyclase"/>
</dbReference>
<dbReference type="InterPro" id="IPR029016">
    <property type="entry name" value="GAF-like_dom_sf"/>
</dbReference>
<organism evidence="7 8">
    <name type="scientific">Marinobacter salinus</name>
    <dbReference type="NCBI Taxonomy" id="1874317"/>
    <lineage>
        <taxon>Bacteria</taxon>
        <taxon>Pseudomonadati</taxon>
        <taxon>Pseudomonadota</taxon>
        <taxon>Gammaproteobacteria</taxon>
        <taxon>Pseudomonadales</taxon>
        <taxon>Marinobacteraceae</taxon>
        <taxon>Marinobacter</taxon>
    </lineage>
</organism>
<dbReference type="Pfam" id="PF13185">
    <property type="entry name" value="GAF_2"/>
    <property type="match status" value="2"/>
</dbReference>
<dbReference type="GO" id="GO:0003824">
    <property type="term" value="F:catalytic activity"/>
    <property type="evidence" value="ECO:0007669"/>
    <property type="project" value="UniProtKB-ARBA"/>
</dbReference>
<feature type="region of interest" description="Disordered" evidence="2">
    <location>
        <begin position="1"/>
        <end position="32"/>
    </location>
</feature>
<sequence length="1063" mass="119376">MSSALTTSPENEAEEERTNRGIPVDTGTTSPDARIHRLTQMYRALSEINQAIIRMDDEDALFPLVCRVAVDLGGVSMAWIGVPDTASEQIVPVESFGTGMDYLKDIQISIREDMPEGRGPSATAYRSNRLVITNDWANNPATAPWHEHAGRFGWASSGCFPIQRGGQPYAVMSVYHQVGDFFDDETTRLLDEMARDITFALDNFDREREHRKAVAALKANEQHFRAYFERSMFGMAATRPNRTWMEVNQALCDMLGYTAEEFSATTWEELTHPDDLEANNILFQQLLEGSIDEFVIEKRFVRKTHDLIDAHLAVRAVRNSDGSLAYAVSLIEDISLRKLAERREHMRQQALEKVARGTPLNEIMSEVIQSSESIYPGSMCSILLMDDEGKHLLKGAAPSLPDFFNDAINGVEIGVGVGSCGTAAFSGERTLVEDIASHPYWKDFKELAAEAGLASCWSEPIRAASGRILGTFAIYRREASLPDEQEIALIESAANLIGIAIERIHAEAELHLASSIYSNSSEAVLVTDADNRIVALNPAFTRITGYTLEDIRGKDPALLRSGRHDDDFFQSMWQGITHRGFWQGEIWNRRKNGETFPEWLTINAILSDKGDIQRYVAMGSDLTNKVRSDELIWRQANYDFLTDLPNRYMFQDRLEQELRKSHRQNSLLALLFIDLDHFKDVNDTLGHPVGDQLLVEAAARISSCTRGSDTVARMGGDEFTVILPELTNTIDGEKVAEHIITVLAKPYFIQDETIYASASIGITFSPEDALEVDQLISNADQAMYASKTAGRNRLSYFTRSLHDSAQRRLKLINDLRVAVQHQQFELYFQPVINLATRQITKAEALIRWNHPERGMVSPAEFIPLAEETGLIVEIGDWVFREAAAKAKQWCDLFNTGFQISVNISPVQFQSDALDITEWLAYLKDLGVEEQHLSIEITEGLLLNASTDVTDKLLRFRDAGIQVAIDDFGVGYSALSYLKRFDIDYLKIDQSFIRNLETDQNDLALSEAIVIMAHKLGLKVIAEGVETEEQLRLLLEIGCDNGQGYLFSRPLPAAKFEDFLRKHD</sequence>
<evidence type="ECO:0000259" key="3">
    <source>
        <dbReference type="PROSITE" id="PS50112"/>
    </source>
</evidence>
<dbReference type="CDD" id="cd01949">
    <property type="entry name" value="GGDEF"/>
    <property type="match status" value="1"/>
</dbReference>
<dbReference type="PROSITE" id="PS50883">
    <property type="entry name" value="EAL"/>
    <property type="match status" value="1"/>
</dbReference>
<feature type="domain" description="GGDEF" evidence="6">
    <location>
        <begin position="666"/>
        <end position="799"/>
    </location>
</feature>
<dbReference type="PANTHER" id="PTHR44757:SF2">
    <property type="entry name" value="BIOFILM ARCHITECTURE MAINTENANCE PROTEIN MBAA"/>
    <property type="match status" value="1"/>
</dbReference>
<dbReference type="KEGG" id="msq:BKP64_03220"/>
<dbReference type="SUPFAM" id="SSF55781">
    <property type="entry name" value="GAF domain-like"/>
    <property type="match status" value="2"/>
</dbReference>
<dbReference type="InterPro" id="IPR052155">
    <property type="entry name" value="Biofilm_reg_signaling"/>
</dbReference>
<dbReference type="SUPFAM" id="SSF141868">
    <property type="entry name" value="EAL domain-like"/>
    <property type="match status" value="1"/>
</dbReference>
<dbReference type="SMART" id="SM00086">
    <property type="entry name" value="PAC"/>
    <property type="match status" value="2"/>
</dbReference>
<dbReference type="Pfam" id="PF13426">
    <property type="entry name" value="PAS_9"/>
    <property type="match status" value="1"/>
</dbReference>
<dbReference type="InterPro" id="IPR035965">
    <property type="entry name" value="PAS-like_dom_sf"/>
</dbReference>
<accession>A0A1D9GIF8</accession>
<dbReference type="PROSITE" id="PS50112">
    <property type="entry name" value="PAS"/>
    <property type="match status" value="2"/>
</dbReference>
<dbReference type="SMART" id="SM00052">
    <property type="entry name" value="EAL"/>
    <property type="match status" value="1"/>
</dbReference>
<dbReference type="InterPro" id="IPR001633">
    <property type="entry name" value="EAL_dom"/>
</dbReference>
<dbReference type="EMBL" id="CP017715">
    <property type="protein sequence ID" value="AOY87275.1"/>
    <property type="molecule type" value="Genomic_DNA"/>
</dbReference>
<dbReference type="InterPro" id="IPR001610">
    <property type="entry name" value="PAC"/>
</dbReference>
<dbReference type="Gene3D" id="3.30.70.270">
    <property type="match status" value="1"/>
</dbReference>
<dbReference type="FunFam" id="3.30.70.270:FF:000001">
    <property type="entry name" value="Diguanylate cyclase domain protein"/>
    <property type="match status" value="1"/>
</dbReference>
<dbReference type="CDD" id="cd00130">
    <property type="entry name" value="PAS"/>
    <property type="match status" value="2"/>
</dbReference>
<dbReference type="CDD" id="cd01948">
    <property type="entry name" value="EAL"/>
    <property type="match status" value="1"/>
</dbReference>
<evidence type="ECO:0000259" key="5">
    <source>
        <dbReference type="PROSITE" id="PS50883"/>
    </source>
</evidence>
<keyword evidence="8" id="KW-1185">Reference proteome</keyword>
<dbReference type="PANTHER" id="PTHR44757">
    <property type="entry name" value="DIGUANYLATE CYCLASE DGCP"/>
    <property type="match status" value="1"/>
</dbReference>
<protein>
    <recommendedName>
        <fullName evidence="9">Diguanylate cyclase</fullName>
    </recommendedName>
</protein>
<feature type="domain" description="PAS" evidence="3">
    <location>
        <begin position="509"/>
        <end position="567"/>
    </location>
</feature>
<evidence type="ECO:0000256" key="2">
    <source>
        <dbReference type="SAM" id="MobiDB-lite"/>
    </source>
</evidence>
<dbReference type="AlphaFoldDB" id="A0A1D9GIF8"/>
<dbReference type="Proteomes" id="UP000177445">
    <property type="component" value="Chromosome"/>
</dbReference>
<evidence type="ECO:0000313" key="8">
    <source>
        <dbReference type="Proteomes" id="UP000177445"/>
    </source>
</evidence>
<comment type="cofactor">
    <cofactor evidence="1">
        <name>Mg(2+)</name>
        <dbReference type="ChEBI" id="CHEBI:18420"/>
    </cofactor>
</comment>
<evidence type="ECO:0000313" key="7">
    <source>
        <dbReference type="EMBL" id="AOY87275.1"/>
    </source>
</evidence>
<evidence type="ECO:0000259" key="4">
    <source>
        <dbReference type="PROSITE" id="PS50113"/>
    </source>
</evidence>
<dbReference type="PROSITE" id="PS50113">
    <property type="entry name" value="PAC"/>
    <property type="match status" value="1"/>
</dbReference>
<dbReference type="SUPFAM" id="SSF55073">
    <property type="entry name" value="Nucleotide cyclase"/>
    <property type="match status" value="1"/>
</dbReference>
<dbReference type="SMART" id="SM00091">
    <property type="entry name" value="PAS"/>
    <property type="match status" value="2"/>
</dbReference>
<dbReference type="InterPro" id="IPR000160">
    <property type="entry name" value="GGDEF_dom"/>
</dbReference>
<evidence type="ECO:0008006" key="9">
    <source>
        <dbReference type="Google" id="ProtNLM"/>
    </source>
</evidence>
<dbReference type="NCBIfam" id="TIGR00229">
    <property type="entry name" value="sensory_box"/>
    <property type="match status" value="2"/>
</dbReference>
<dbReference type="STRING" id="1874317.BKP64_03220"/>
<name>A0A1D9GIF8_9GAMM</name>
<dbReference type="PROSITE" id="PS50887">
    <property type="entry name" value="GGDEF"/>
    <property type="match status" value="1"/>
</dbReference>
<dbReference type="InterPro" id="IPR013655">
    <property type="entry name" value="PAS_fold_3"/>
</dbReference>
<dbReference type="SMART" id="SM00267">
    <property type="entry name" value="GGDEF"/>
    <property type="match status" value="1"/>
</dbReference>
<dbReference type="NCBIfam" id="TIGR00254">
    <property type="entry name" value="GGDEF"/>
    <property type="match status" value="1"/>
</dbReference>
<evidence type="ECO:0000256" key="1">
    <source>
        <dbReference type="ARBA" id="ARBA00001946"/>
    </source>
</evidence>
<dbReference type="Gene3D" id="3.30.450.40">
    <property type="match status" value="2"/>
</dbReference>